<feature type="compositionally biased region" description="Polar residues" evidence="1">
    <location>
        <begin position="73"/>
        <end position="83"/>
    </location>
</feature>
<feature type="region of interest" description="Disordered" evidence="1">
    <location>
        <begin position="30"/>
        <end position="83"/>
    </location>
</feature>
<reference evidence="2" key="1">
    <citation type="submission" date="2023-11" db="EMBL/GenBank/DDBJ databases">
        <title>Detection of rare carbapenemases in Enterobacterales - comparison of two colorimetric and two CIM-based carbapenemase assays.</title>
        <authorList>
            <person name="Schaffarczyk L."/>
            <person name="Noster J."/>
            <person name="Stelzer Y."/>
            <person name="Sattler J."/>
            <person name="Gatermann S."/>
            <person name="Hamprecht A."/>
        </authorList>
    </citation>
    <scope>NUCLEOTIDE SEQUENCE</scope>
    <source>
        <strain evidence="2">CIM-Cont-037</strain>
    </source>
</reference>
<evidence type="ECO:0000313" key="3">
    <source>
        <dbReference type="Proteomes" id="UP001279012"/>
    </source>
</evidence>
<dbReference type="EMBL" id="JAWZZT010000002">
    <property type="protein sequence ID" value="MDX7013346.1"/>
    <property type="molecule type" value="Genomic_DNA"/>
</dbReference>
<dbReference type="RefSeq" id="WP_015366101.1">
    <property type="nucleotide sequence ID" value="NZ_CAKNDN010000001.1"/>
</dbReference>
<sequence>MSDTADSTLNALKALIAAFQTGATPVTVKASTAEAASLPPKFPGPDDEKEKTPADNSTQQKTEYNKRGRLPASRTQTEGNYAS</sequence>
<proteinExistence type="predicted"/>
<feature type="compositionally biased region" description="Basic and acidic residues" evidence="1">
    <location>
        <begin position="44"/>
        <end position="53"/>
    </location>
</feature>
<dbReference type="Proteomes" id="UP001279012">
    <property type="component" value="Unassembled WGS sequence"/>
</dbReference>
<organism evidence="2 3">
    <name type="scientific">Klebsiella aerogenes</name>
    <name type="common">Enterobacter aerogenes</name>
    <dbReference type="NCBI Taxonomy" id="548"/>
    <lineage>
        <taxon>Bacteria</taxon>
        <taxon>Pseudomonadati</taxon>
        <taxon>Pseudomonadota</taxon>
        <taxon>Gammaproteobacteria</taxon>
        <taxon>Enterobacterales</taxon>
        <taxon>Enterobacteriaceae</taxon>
        <taxon>Klebsiella/Raoultella group</taxon>
        <taxon>Klebsiella</taxon>
    </lineage>
</organism>
<dbReference type="AlphaFoldDB" id="A0AAW9DWZ9"/>
<evidence type="ECO:0000256" key="1">
    <source>
        <dbReference type="SAM" id="MobiDB-lite"/>
    </source>
</evidence>
<gene>
    <name evidence="2" type="ORF">SJ059_02485</name>
</gene>
<accession>A0AAW9DWZ9</accession>
<protein>
    <submittedName>
        <fullName evidence="2">Uncharacterized protein</fullName>
    </submittedName>
</protein>
<evidence type="ECO:0000313" key="2">
    <source>
        <dbReference type="EMBL" id="MDX7013346.1"/>
    </source>
</evidence>
<name>A0AAW9DWZ9_KLEAE</name>
<comment type="caution">
    <text evidence="2">The sequence shown here is derived from an EMBL/GenBank/DDBJ whole genome shotgun (WGS) entry which is preliminary data.</text>
</comment>